<evidence type="ECO:0000313" key="8">
    <source>
        <dbReference type="Proteomes" id="UP000483672"/>
    </source>
</evidence>
<dbReference type="EMBL" id="JAABOE010000107">
    <property type="protein sequence ID" value="KAF3165278.1"/>
    <property type="molecule type" value="Genomic_DNA"/>
</dbReference>
<sequence length="121" mass="13292">MIATEAVTVEIAAVIADVQLLHVAGQLLRVVLAEKGPIRLTKLTPVGNRQKGSEAPLLAEPLRDLDVRDVQDHQDDIHPTLEDLATDIDRRDRDPGPGIGHQKTSSVAREKIRQIEEANEI</sequence>
<proteinExistence type="predicted"/>
<protein>
    <submittedName>
        <fullName evidence="4">Uncharacterized protein</fullName>
    </submittedName>
</protein>
<dbReference type="EMBL" id="WIWT01000103">
    <property type="protein sequence ID" value="KAF3200838.1"/>
    <property type="molecule type" value="Genomic_DNA"/>
</dbReference>
<dbReference type="EMBL" id="WIWS01000106">
    <property type="protein sequence ID" value="KAF3206741.1"/>
    <property type="molecule type" value="Genomic_DNA"/>
</dbReference>
<feature type="region of interest" description="Disordered" evidence="1">
    <location>
        <begin position="72"/>
        <end position="121"/>
    </location>
</feature>
<dbReference type="Proteomes" id="UP000614610">
    <property type="component" value="Unassembled WGS sequence"/>
</dbReference>
<reference evidence="6 7" key="1">
    <citation type="submission" date="2019-06" db="EMBL/GenBank/DDBJ databases">
        <authorList>
            <person name="Palmer J.M."/>
        </authorList>
    </citation>
    <scope>NUCLEOTIDE SEQUENCE [LARGE SCALE GENOMIC DNA]</scope>
    <source>
        <strain evidence="4 6">TWF106</strain>
        <strain evidence="5 8">TWF191</strain>
        <strain evidence="3">TWF679</strain>
        <strain evidence="2 7">TWF788</strain>
    </source>
</reference>
<evidence type="ECO:0000256" key="1">
    <source>
        <dbReference type="SAM" id="MobiDB-lite"/>
    </source>
</evidence>
<dbReference type="EMBL" id="WIPF01000047">
    <property type="protein sequence ID" value="KAF3220191.1"/>
    <property type="molecule type" value="Genomic_DNA"/>
</dbReference>
<gene>
    <name evidence="4" type="ORF">TWF106_000617</name>
    <name evidence="5" type="ORF">TWF191_007507</name>
    <name evidence="3" type="ORF">TWF679_000592</name>
    <name evidence="2" type="ORF">TWF788_000799</name>
</gene>
<evidence type="ECO:0000313" key="2">
    <source>
        <dbReference type="EMBL" id="KAF3165278.1"/>
    </source>
</evidence>
<evidence type="ECO:0000313" key="3">
    <source>
        <dbReference type="EMBL" id="KAF3200838.1"/>
    </source>
</evidence>
<evidence type="ECO:0000313" key="7">
    <source>
        <dbReference type="Proteomes" id="UP000479691"/>
    </source>
</evidence>
<evidence type="ECO:0000313" key="4">
    <source>
        <dbReference type="EMBL" id="KAF3206741.1"/>
    </source>
</evidence>
<dbReference type="Proteomes" id="UP000479691">
    <property type="component" value="Unassembled WGS sequence"/>
</dbReference>
<evidence type="ECO:0000313" key="5">
    <source>
        <dbReference type="EMBL" id="KAF3220191.1"/>
    </source>
</evidence>
<evidence type="ECO:0000313" key="6">
    <source>
        <dbReference type="Proteomes" id="UP000472727"/>
    </source>
</evidence>
<accession>A0A6G1M446</accession>
<dbReference type="Proteomes" id="UP000472727">
    <property type="component" value="Unassembled WGS sequence"/>
</dbReference>
<organism evidence="4 6">
    <name type="scientific">Orbilia oligospora</name>
    <name type="common">Nematode-trapping fungus</name>
    <name type="synonym">Arthrobotrys oligospora</name>
    <dbReference type="NCBI Taxonomy" id="2813651"/>
    <lineage>
        <taxon>Eukaryota</taxon>
        <taxon>Fungi</taxon>
        <taxon>Dikarya</taxon>
        <taxon>Ascomycota</taxon>
        <taxon>Pezizomycotina</taxon>
        <taxon>Orbiliomycetes</taxon>
        <taxon>Orbiliales</taxon>
        <taxon>Orbiliaceae</taxon>
        <taxon>Orbilia</taxon>
    </lineage>
</organism>
<dbReference type="AlphaFoldDB" id="A0A6G1M446"/>
<dbReference type="Proteomes" id="UP000483672">
    <property type="component" value="Unassembled WGS sequence"/>
</dbReference>
<name>A0A6G1M446_ORBOL</name>
<feature type="compositionally biased region" description="Basic and acidic residues" evidence="1">
    <location>
        <begin position="72"/>
        <end position="95"/>
    </location>
</feature>
<comment type="caution">
    <text evidence="4">The sequence shown here is derived from an EMBL/GenBank/DDBJ whole genome shotgun (WGS) entry which is preliminary data.</text>
</comment>
<feature type="compositionally biased region" description="Basic and acidic residues" evidence="1">
    <location>
        <begin position="108"/>
        <end position="121"/>
    </location>
</feature>